<protein>
    <submittedName>
        <fullName evidence="1">Uncharacterized protein</fullName>
    </submittedName>
</protein>
<sequence length="93" mass="10515">MPIGLLHHLQNATLLAFSYCSIGLCYRKYHNAFQKTAARINSAIAEAITRWQVLDPPLLQYFVDEIHHTHPIISRICKGGGYPIDSCVRSFDS</sequence>
<dbReference type="EMBL" id="BMAV01011787">
    <property type="protein sequence ID" value="GFY57877.1"/>
    <property type="molecule type" value="Genomic_DNA"/>
</dbReference>
<evidence type="ECO:0000313" key="2">
    <source>
        <dbReference type="Proteomes" id="UP000886998"/>
    </source>
</evidence>
<evidence type="ECO:0000313" key="1">
    <source>
        <dbReference type="EMBL" id="GFY57877.1"/>
    </source>
</evidence>
<gene>
    <name evidence="1" type="ORF">TNIN_391321</name>
</gene>
<accession>A0A8X6XPP4</accession>
<dbReference type="AlphaFoldDB" id="A0A8X6XPP4"/>
<dbReference type="Proteomes" id="UP000886998">
    <property type="component" value="Unassembled WGS sequence"/>
</dbReference>
<reference evidence="1" key="1">
    <citation type="submission" date="2020-08" db="EMBL/GenBank/DDBJ databases">
        <title>Multicomponent nature underlies the extraordinary mechanical properties of spider dragline silk.</title>
        <authorList>
            <person name="Kono N."/>
            <person name="Nakamura H."/>
            <person name="Mori M."/>
            <person name="Yoshida Y."/>
            <person name="Ohtoshi R."/>
            <person name="Malay A.D."/>
            <person name="Moran D.A.P."/>
            <person name="Tomita M."/>
            <person name="Numata K."/>
            <person name="Arakawa K."/>
        </authorList>
    </citation>
    <scope>NUCLEOTIDE SEQUENCE</scope>
</reference>
<comment type="caution">
    <text evidence="1">The sequence shown here is derived from an EMBL/GenBank/DDBJ whole genome shotgun (WGS) entry which is preliminary data.</text>
</comment>
<name>A0A8X6XPP4_9ARAC</name>
<proteinExistence type="predicted"/>
<organism evidence="1 2">
    <name type="scientific">Trichonephila inaurata madagascariensis</name>
    <dbReference type="NCBI Taxonomy" id="2747483"/>
    <lineage>
        <taxon>Eukaryota</taxon>
        <taxon>Metazoa</taxon>
        <taxon>Ecdysozoa</taxon>
        <taxon>Arthropoda</taxon>
        <taxon>Chelicerata</taxon>
        <taxon>Arachnida</taxon>
        <taxon>Araneae</taxon>
        <taxon>Araneomorphae</taxon>
        <taxon>Entelegynae</taxon>
        <taxon>Araneoidea</taxon>
        <taxon>Nephilidae</taxon>
        <taxon>Trichonephila</taxon>
        <taxon>Trichonephila inaurata</taxon>
    </lineage>
</organism>
<keyword evidence="2" id="KW-1185">Reference proteome</keyword>